<feature type="domain" description="Folate receptor-like" evidence="4">
    <location>
        <begin position="75"/>
        <end position="142"/>
    </location>
</feature>
<evidence type="ECO:0000313" key="5">
    <source>
        <dbReference type="EMBL" id="RUS75177.1"/>
    </source>
</evidence>
<dbReference type="EMBL" id="RQTK01000765">
    <property type="protein sequence ID" value="RUS75177.1"/>
    <property type="molecule type" value="Genomic_DNA"/>
</dbReference>
<dbReference type="SUPFAM" id="SSF56672">
    <property type="entry name" value="DNA/RNA polymerases"/>
    <property type="match status" value="1"/>
</dbReference>
<protein>
    <recommendedName>
        <fullName evidence="7">Reverse transcriptase domain-containing protein</fullName>
    </recommendedName>
</protein>
<evidence type="ECO:0000256" key="1">
    <source>
        <dbReference type="ARBA" id="ARBA00022729"/>
    </source>
</evidence>
<name>A0A433T103_ELYCH</name>
<dbReference type="OrthoDB" id="6144763at2759"/>
<dbReference type="Pfam" id="PF00078">
    <property type="entry name" value="RVT_1"/>
    <property type="match status" value="1"/>
</dbReference>
<dbReference type="InterPro" id="IPR043502">
    <property type="entry name" value="DNA/RNA_pol_sf"/>
</dbReference>
<feature type="domain" description="Reverse transcriptase" evidence="3">
    <location>
        <begin position="156"/>
        <end position="260"/>
    </location>
</feature>
<evidence type="ECO:0000259" key="3">
    <source>
        <dbReference type="Pfam" id="PF00078"/>
    </source>
</evidence>
<proteinExistence type="predicted"/>
<dbReference type="Pfam" id="PF03024">
    <property type="entry name" value="Folate_rec"/>
    <property type="match status" value="1"/>
</dbReference>
<comment type="caution">
    <text evidence="5">The sequence shown here is derived from an EMBL/GenBank/DDBJ whole genome shotgun (WGS) entry which is preliminary data.</text>
</comment>
<evidence type="ECO:0008006" key="7">
    <source>
        <dbReference type="Google" id="ProtNLM"/>
    </source>
</evidence>
<organism evidence="5 6">
    <name type="scientific">Elysia chlorotica</name>
    <name type="common">Eastern emerald elysia</name>
    <name type="synonym">Sea slug</name>
    <dbReference type="NCBI Taxonomy" id="188477"/>
    <lineage>
        <taxon>Eukaryota</taxon>
        <taxon>Metazoa</taxon>
        <taxon>Spiralia</taxon>
        <taxon>Lophotrochozoa</taxon>
        <taxon>Mollusca</taxon>
        <taxon>Gastropoda</taxon>
        <taxon>Heterobranchia</taxon>
        <taxon>Euthyneura</taxon>
        <taxon>Panpulmonata</taxon>
        <taxon>Sacoglossa</taxon>
        <taxon>Placobranchoidea</taxon>
        <taxon>Plakobranchidae</taxon>
        <taxon>Elysia</taxon>
    </lineage>
</organism>
<dbReference type="Proteomes" id="UP000271974">
    <property type="component" value="Unassembled WGS sequence"/>
</dbReference>
<reference evidence="5 6" key="1">
    <citation type="submission" date="2019-01" db="EMBL/GenBank/DDBJ databases">
        <title>A draft genome assembly of the solar-powered sea slug Elysia chlorotica.</title>
        <authorList>
            <person name="Cai H."/>
            <person name="Li Q."/>
            <person name="Fang X."/>
            <person name="Li J."/>
            <person name="Curtis N.E."/>
            <person name="Altenburger A."/>
            <person name="Shibata T."/>
            <person name="Feng M."/>
            <person name="Maeda T."/>
            <person name="Schwartz J.A."/>
            <person name="Shigenobu S."/>
            <person name="Lundholm N."/>
            <person name="Nishiyama T."/>
            <person name="Yang H."/>
            <person name="Hasebe M."/>
            <person name="Li S."/>
            <person name="Pierce S.K."/>
            <person name="Wang J."/>
        </authorList>
    </citation>
    <scope>NUCLEOTIDE SEQUENCE [LARGE SCALE GENOMIC DNA]</scope>
    <source>
        <strain evidence="5">EC2010</strain>
        <tissue evidence="5">Whole organism of an adult</tissue>
    </source>
</reference>
<evidence type="ECO:0000259" key="4">
    <source>
        <dbReference type="Pfam" id="PF03024"/>
    </source>
</evidence>
<dbReference type="PANTHER" id="PTHR47027">
    <property type="entry name" value="REVERSE TRANSCRIPTASE DOMAIN-CONTAINING PROTEIN"/>
    <property type="match status" value="1"/>
</dbReference>
<sequence length="482" mass="55957">MNFRKEQDAIPRVAVQWRPEGHRKRGRPKTTWRRTVEAEAAAMGQSWGTLRMLAQDRERWKEFVAALIANGKKGSKPRKRCLAPFPALTCQIKLLQDVRKIRRERFKEVPLCKPVCDNWYEACKDDLTCTDEWAENFDWSSDIVEEDELRLIQFLLSNTHINTRINNADINAPFTSNVGTPQGDRLSPVLFIIYLEHALKEVRKVIGEPKSPLEKKIPREIAYADDVDFVGLEYIDIDAVQRTLHKYNLKVNVAKTEKTLLSKNEDAWRSTKKVGSLMGDKEDVERRKQLSNVALYKLKNIWIGQDKINSNIKIKLYKALVKSILTYNCGTWALTQTELNKLDAFHRKQLRKVLNIYYPTKISNKTLYTKCNEKPLSIHILESRWRLFGHILCRNEEIPANKAMQLYFHGTEKRFGGRPTTLPVTINKDLSQIQDNLSLKSTDDLEYLRSLAQDRNQWKSLTKQIVEIAEASRSDDRDAKSE</sequence>
<dbReference type="PANTHER" id="PTHR47027:SF20">
    <property type="entry name" value="REVERSE TRANSCRIPTASE-LIKE PROTEIN WITH RNA-DIRECTED DNA POLYMERASE DOMAIN"/>
    <property type="match status" value="1"/>
</dbReference>
<evidence type="ECO:0000313" key="6">
    <source>
        <dbReference type="Proteomes" id="UP000271974"/>
    </source>
</evidence>
<evidence type="ECO:0000256" key="2">
    <source>
        <dbReference type="ARBA" id="ARBA00023157"/>
    </source>
</evidence>
<keyword evidence="1" id="KW-0732">Signal</keyword>
<accession>A0A433T103</accession>
<gene>
    <name evidence="5" type="ORF">EGW08_017058</name>
</gene>
<dbReference type="InterPro" id="IPR018143">
    <property type="entry name" value="Folate_rcpt-like"/>
</dbReference>
<keyword evidence="6" id="KW-1185">Reference proteome</keyword>
<dbReference type="InterPro" id="IPR000477">
    <property type="entry name" value="RT_dom"/>
</dbReference>
<keyword evidence="2" id="KW-1015">Disulfide bond</keyword>
<dbReference type="AlphaFoldDB" id="A0A433T103"/>